<keyword evidence="3" id="KW-0067">ATP-binding</keyword>
<dbReference type="FunFam" id="3.40.50.2300:FF:000018">
    <property type="entry name" value="DNA-binding transcriptional regulator NtrC"/>
    <property type="match status" value="1"/>
</dbReference>
<dbReference type="EMBL" id="LAZR01024638">
    <property type="protein sequence ID" value="KKL74479.1"/>
    <property type="molecule type" value="Genomic_DNA"/>
</dbReference>
<dbReference type="PANTHER" id="PTHR32071:SF119">
    <property type="entry name" value="SIGMA L-DEPENDENT TRANSCRIPTIONAL REGULATOR YPLP-RELATED"/>
    <property type="match status" value="1"/>
</dbReference>
<dbReference type="PANTHER" id="PTHR32071">
    <property type="entry name" value="TRANSCRIPTIONAL REGULATORY PROTEIN"/>
    <property type="match status" value="1"/>
</dbReference>
<evidence type="ECO:0000313" key="8">
    <source>
        <dbReference type="EMBL" id="KKL74479.1"/>
    </source>
</evidence>
<dbReference type="InterPro" id="IPR011006">
    <property type="entry name" value="CheY-like_superfamily"/>
</dbReference>
<evidence type="ECO:0000259" key="7">
    <source>
        <dbReference type="PROSITE" id="PS50110"/>
    </source>
</evidence>
<evidence type="ECO:0000256" key="3">
    <source>
        <dbReference type="ARBA" id="ARBA00022840"/>
    </source>
</evidence>
<dbReference type="SMART" id="SM00382">
    <property type="entry name" value="AAA"/>
    <property type="match status" value="1"/>
</dbReference>
<gene>
    <name evidence="8" type="ORF">LCGC14_2064470</name>
</gene>
<dbReference type="PROSITE" id="PS00676">
    <property type="entry name" value="SIGMA54_INTERACT_2"/>
    <property type="match status" value="1"/>
</dbReference>
<dbReference type="Gene3D" id="3.40.50.300">
    <property type="entry name" value="P-loop containing nucleotide triphosphate hydrolases"/>
    <property type="match status" value="1"/>
</dbReference>
<dbReference type="InterPro" id="IPR002078">
    <property type="entry name" value="Sigma_54_int"/>
</dbReference>
<evidence type="ECO:0000259" key="6">
    <source>
        <dbReference type="PROSITE" id="PS50045"/>
    </source>
</evidence>
<evidence type="ECO:0000256" key="1">
    <source>
        <dbReference type="ARBA" id="ARBA00022553"/>
    </source>
</evidence>
<dbReference type="Pfam" id="PF00072">
    <property type="entry name" value="Response_reg"/>
    <property type="match status" value="1"/>
</dbReference>
<protein>
    <recommendedName>
        <fullName evidence="9">Sigma-54-dependent Fis family transcriptional regulator</fullName>
    </recommendedName>
</protein>
<accession>A0A0F9EKC7</accession>
<evidence type="ECO:0000256" key="5">
    <source>
        <dbReference type="ARBA" id="ARBA00023163"/>
    </source>
</evidence>
<dbReference type="PROSITE" id="PS50045">
    <property type="entry name" value="SIGMA54_INTERACT_4"/>
    <property type="match status" value="1"/>
</dbReference>
<dbReference type="SUPFAM" id="SSF52540">
    <property type="entry name" value="P-loop containing nucleoside triphosphate hydrolases"/>
    <property type="match status" value="1"/>
</dbReference>
<feature type="domain" description="Response regulatory" evidence="7">
    <location>
        <begin position="3"/>
        <end position="117"/>
    </location>
</feature>
<organism evidence="8">
    <name type="scientific">marine sediment metagenome</name>
    <dbReference type="NCBI Taxonomy" id="412755"/>
    <lineage>
        <taxon>unclassified sequences</taxon>
        <taxon>metagenomes</taxon>
        <taxon>ecological metagenomes</taxon>
    </lineage>
</organism>
<keyword evidence="1" id="KW-0597">Phosphoprotein</keyword>
<dbReference type="InterPro" id="IPR027417">
    <property type="entry name" value="P-loop_NTPase"/>
</dbReference>
<dbReference type="Gene3D" id="3.40.50.2300">
    <property type="match status" value="1"/>
</dbReference>
<dbReference type="SUPFAM" id="SSF52172">
    <property type="entry name" value="CheY-like"/>
    <property type="match status" value="1"/>
</dbReference>
<dbReference type="PROSITE" id="PS50110">
    <property type="entry name" value="RESPONSE_REGULATORY"/>
    <property type="match status" value="1"/>
</dbReference>
<dbReference type="FunFam" id="3.40.50.300:FF:000006">
    <property type="entry name" value="DNA-binding transcriptional regulator NtrC"/>
    <property type="match status" value="1"/>
</dbReference>
<proteinExistence type="predicted"/>
<dbReference type="Pfam" id="PF00158">
    <property type="entry name" value="Sigma54_activat"/>
    <property type="match status" value="1"/>
</dbReference>
<dbReference type="CDD" id="cd00009">
    <property type="entry name" value="AAA"/>
    <property type="match status" value="1"/>
</dbReference>
<evidence type="ECO:0000256" key="2">
    <source>
        <dbReference type="ARBA" id="ARBA00022741"/>
    </source>
</evidence>
<keyword evidence="4" id="KW-0805">Transcription regulation</keyword>
<sequence>MIKVLAVDDEEPFRRLLKKELTRKGFLLETASEGETALGMIEANTFDVVLLDILMPGMDGISLLKKINGTASPPRIIVLTGKATVETAVEAMKNGAYDYMTKPFKLDELELALKRAYEFKRLSIKSEALEQELVRHEASHELVGQSEPMLEIRRLIKKVAPSDSTVLITGESGTGKELVANSIWKNSKRSNALFTALNCATLSEQLIESELFGHEKGSFTTAYKTKYGIVEAADKGTLLLDEIGELPVELQPKLLRFMDSGEFRRVGGNKTHTADVRVIASTNRNLSEMVAGGKFREDLFYRLNVINLVVPP</sequence>
<dbReference type="AlphaFoldDB" id="A0A0F9EKC7"/>
<keyword evidence="5" id="KW-0804">Transcription</keyword>
<reference evidence="8" key="1">
    <citation type="journal article" date="2015" name="Nature">
        <title>Complex archaea that bridge the gap between prokaryotes and eukaryotes.</title>
        <authorList>
            <person name="Spang A."/>
            <person name="Saw J.H."/>
            <person name="Jorgensen S.L."/>
            <person name="Zaremba-Niedzwiedzka K."/>
            <person name="Martijn J."/>
            <person name="Lind A.E."/>
            <person name="van Eijk R."/>
            <person name="Schleper C."/>
            <person name="Guy L."/>
            <person name="Ettema T.J."/>
        </authorList>
    </citation>
    <scope>NUCLEOTIDE SEQUENCE</scope>
</reference>
<evidence type="ECO:0008006" key="9">
    <source>
        <dbReference type="Google" id="ProtNLM"/>
    </source>
</evidence>
<feature type="domain" description="Sigma-54 factor interaction" evidence="6">
    <location>
        <begin position="142"/>
        <end position="312"/>
    </location>
</feature>
<dbReference type="GO" id="GO:0005524">
    <property type="term" value="F:ATP binding"/>
    <property type="evidence" value="ECO:0007669"/>
    <property type="project" value="UniProtKB-KW"/>
</dbReference>
<dbReference type="PROSITE" id="PS00675">
    <property type="entry name" value="SIGMA54_INTERACT_1"/>
    <property type="match status" value="1"/>
</dbReference>
<dbReference type="InterPro" id="IPR003593">
    <property type="entry name" value="AAA+_ATPase"/>
</dbReference>
<dbReference type="InterPro" id="IPR025662">
    <property type="entry name" value="Sigma_54_int_dom_ATP-bd_1"/>
</dbReference>
<dbReference type="SMART" id="SM00448">
    <property type="entry name" value="REC"/>
    <property type="match status" value="1"/>
</dbReference>
<dbReference type="GO" id="GO:0006355">
    <property type="term" value="P:regulation of DNA-templated transcription"/>
    <property type="evidence" value="ECO:0007669"/>
    <property type="project" value="InterPro"/>
</dbReference>
<name>A0A0F9EKC7_9ZZZZ</name>
<dbReference type="InterPro" id="IPR001789">
    <property type="entry name" value="Sig_transdc_resp-reg_receiver"/>
</dbReference>
<feature type="non-terminal residue" evidence="8">
    <location>
        <position position="312"/>
    </location>
</feature>
<evidence type="ECO:0000256" key="4">
    <source>
        <dbReference type="ARBA" id="ARBA00023015"/>
    </source>
</evidence>
<dbReference type="InterPro" id="IPR025943">
    <property type="entry name" value="Sigma_54_int_dom_ATP-bd_2"/>
</dbReference>
<comment type="caution">
    <text evidence="8">The sequence shown here is derived from an EMBL/GenBank/DDBJ whole genome shotgun (WGS) entry which is preliminary data.</text>
</comment>
<keyword evidence="2" id="KW-0547">Nucleotide-binding</keyword>
<dbReference type="GO" id="GO:0000160">
    <property type="term" value="P:phosphorelay signal transduction system"/>
    <property type="evidence" value="ECO:0007669"/>
    <property type="project" value="InterPro"/>
</dbReference>